<feature type="transmembrane region" description="Helical" evidence="7">
    <location>
        <begin position="515"/>
        <end position="536"/>
    </location>
</feature>
<feature type="domain" description="Protein kinase" evidence="8">
    <location>
        <begin position="90"/>
        <end position="352"/>
    </location>
</feature>
<dbReference type="SUPFAM" id="SSF56112">
    <property type="entry name" value="Protein kinase-like (PK-like)"/>
    <property type="match status" value="1"/>
</dbReference>
<protein>
    <recommendedName>
        <fullName evidence="1">non-specific serine/threonine protein kinase</fullName>
        <ecNumber evidence="1">2.7.11.1</ecNumber>
    </recommendedName>
</protein>
<dbReference type="PROSITE" id="PS50011">
    <property type="entry name" value="PROTEIN_KINASE_DOM"/>
    <property type="match status" value="1"/>
</dbReference>
<gene>
    <name evidence="9" type="ORF">C5Y93_24250</name>
</gene>
<dbReference type="Pfam" id="PF00069">
    <property type="entry name" value="Pkinase"/>
    <property type="match status" value="1"/>
</dbReference>
<keyword evidence="2 9" id="KW-0723">Serine/threonine-protein kinase</keyword>
<keyword evidence="5 9" id="KW-0418">Kinase</keyword>
<dbReference type="GO" id="GO:0005524">
    <property type="term" value="F:ATP binding"/>
    <property type="evidence" value="ECO:0007669"/>
    <property type="project" value="UniProtKB-KW"/>
</dbReference>
<evidence type="ECO:0000256" key="3">
    <source>
        <dbReference type="ARBA" id="ARBA00022679"/>
    </source>
</evidence>
<dbReference type="OrthoDB" id="6111975at2"/>
<dbReference type="PANTHER" id="PTHR43289:SF6">
    <property type="entry name" value="SERINE_THREONINE-PROTEIN KINASE NEKL-3"/>
    <property type="match status" value="1"/>
</dbReference>
<keyword evidence="4" id="KW-0547">Nucleotide-binding</keyword>
<feature type="transmembrane region" description="Helical" evidence="7">
    <location>
        <begin position="377"/>
        <end position="399"/>
    </location>
</feature>
<evidence type="ECO:0000256" key="7">
    <source>
        <dbReference type="SAM" id="Phobius"/>
    </source>
</evidence>
<dbReference type="RefSeq" id="WP_105338033.1">
    <property type="nucleotide sequence ID" value="NZ_PUHZ01000023.1"/>
</dbReference>
<reference evidence="9 10" key="1">
    <citation type="submission" date="2018-02" db="EMBL/GenBank/DDBJ databases">
        <title>Comparative genomes isolates from brazilian mangrove.</title>
        <authorList>
            <person name="Araujo J.E."/>
            <person name="Taketani R.G."/>
            <person name="Silva M.C.P."/>
            <person name="Loureco M.V."/>
            <person name="Andreote F.D."/>
        </authorList>
    </citation>
    <scope>NUCLEOTIDE SEQUENCE [LARGE SCALE GENOMIC DNA]</scope>
    <source>
        <strain evidence="9 10">Nap-Phe MGV</strain>
    </source>
</reference>
<dbReference type="PANTHER" id="PTHR43289">
    <property type="entry name" value="MITOGEN-ACTIVATED PROTEIN KINASE KINASE KINASE 20-RELATED"/>
    <property type="match status" value="1"/>
</dbReference>
<proteinExistence type="predicted"/>
<keyword evidence="3" id="KW-0808">Transferase</keyword>
<feature type="transmembrane region" description="Helical" evidence="7">
    <location>
        <begin position="488"/>
        <end position="509"/>
    </location>
</feature>
<evidence type="ECO:0000256" key="5">
    <source>
        <dbReference type="ARBA" id="ARBA00022777"/>
    </source>
</evidence>
<evidence type="ECO:0000313" key="9">
    <source>
        <dbReference type="EMBL" id="PQO43748.1"/>
    </source>
</evidence>
<dbReference type="Gene3D" id="3.30.200.20">
    <property type="entry name" value="Phosphorylase Kinase, domain 1"/>
    <property type="match status" value="1"/>
</dbReference>
<dbReference type="CDD" id="cd14014">
    <property type="entry name" value="STKc_PknB_like"/>
    <property type="match status" value="1"/>
</dbReference>
<dbReference type="EMBL" id="PUHZ01000023">
    <property type="protein sequence ID" value="PQO43748.1"/>
    <property type="molecule type" value="Genomic_DNA"/>
</dbReference>
<keyword evidence="6" id="KW-0067">ATP-binding</keyword>
<dbReference type="GO" id="GO:0004674">
    <property type="term" value="F:protein serine/threonine kinase activity"/>
    <property type="evidence" value="ECO:0007669"/>
    <property type="project" value="UniProtKB-KW"/>
</dbReference>
<evidence type="ECO:0000259" key="8">
    <source>
        <dbReference type="PROSITE" id="PS50011"/>
    </source>
</evidence>
<dbReference type="InterPro" id="IPR011009">
    <property type="entry name" value="Kinase-like_dom_sf"/>
</dbReference>
<keyword evidence="7" id="KW-1133">Transmembrane helix</keyword>
<evidence type="ECO:0000256" key="6">
    <source>
        <dbReference type="ARBA" id="ARBA00022840"/>
    </source>
</evidence>
<dbReference type="InterPro" id="IPR000719">
    <property type="entry name" value="Prot_kinase_dom"/>
</dbReference>
<organism evidence="9 10">
    <name type="scientific">Blastopirellula marina</name>
    <dbReference type="NCBI Taxonomy" id="124"/>
    <lineage>
        <taxon>Bacteria</taxon>
        <taxon>Pseudomonadati</taxon>
        <taxon>Planctomycetota</taxon>
        <taxon>Planctomycetia</taxon>
        <taxon>Pirellulales</taxon>
        <taxon>Pirellulaceae</taxon>
        <taxon>Blastopirellula</taxon>
    </lineage>
</organism>
<dbReference type="InterPro" id="IPR008271">
    <property type="entry name" value="Ser/Thr_kinase_AS"/>
</dbReference>
<feature type="transmembrane region" description="Helical" evidence="7">
    <location>
        <begin position="411"/>
        <end position="427"/>
    </location>
</feature>
<dbReference type="FunFam" id="1.10.510.10:FF:000021">
    <property type="entry name" value="Serine/threonine protein kinase"/>
    <property type="match status" value="1"/>
</dbReference>
<evidence type="ECO:0000256" key="4">
    <source>
        <dbReference type="ARBA" id="ARBA00022741"/>
    </source>
</evidence>
<evidence type="ECO:0000313" key="10">
    <source>
        <dbReference type="Proteomes" id="UP000237819"/>
    </source>
</evidence>
<name>A0A2S8GH04_9BACT</name>
<keyword evidence="7" id="KW-0812">Transmembrane</keyword>
<accession>A0A2S8GH04</accession>
<comment type="caution">
    <text evidence="9">The sequence shown here is derived from an EMBL/GenBank/DDBJ whole genome shotgun (WGS) entry which is preliminary data.</text>
</comment>
<evidence type="ECO:0000256" key="2">
    <source>
        <dbReference type="ARBA" id="ARBA00022527"/>
    </source>
</evidence>
<evidence type="ECO:0000256" key="1">
    <source>
        <dbReference type="ARBA" id="ARBA00012513"/>
    </source>
</evidence>
<keyword evidence="7" id="KW-0472">Membrane</keyword>
<dbReference type="Gene3D" id="1.10.510.10">
    <property type="entry name" value="Transferase(Phosphotransferase) domain 1"/>
    <property type="match status" value="1"/>
</dbReference>
<dbReference type="EC" id="2.7.11.1" evidence="1"/>
<sequence length="544" mass="60267">MTPEDYQLACDAFEQACQLPPEQRSAWLGARFPDRADLKQQVAGMLARTEDSRLDRSPLEAALSAESPTLPLRAAANQSQPPAHVEIAGYEIEAEIARGGMGVVYRARQQNPNRTVALKMILTGKFASSSEVARFLIEADAAANLTHPGIVPIYEVGSHEGRHYFSMGYVPGKSLAAALKTESFTPEQAADLVRQIAEAIEYAHQHGVIHRDLKPSNVLLDEDGRPRVTDFGLAKRVDDDAHLTCTGEVMGSPGYMAPEQAMGRIDLIGVATDVYGLGAILYALLTGKPPFEAANQYEAIDMVCSSDLMPPRKHNRHIPRKLETICLKCMHKTPAARYRSAADMATDLQAFLSNEPIRARPLSPWERLIFWARRRPGLATTWAAVLLFYLYHLFCVWVLREEVSSRPLFQVISVATALGFVAGAWFFQRMYEKPRTRSLAIYLWMTMNVVLLTLLLFSTNGAMSPLVLGYVLSVAASGALYQTGLVGYVTGISLAGYYIHVMFSAFFPTKIPLDIHWTICLTLTILLLGMIQYFVVRKIRLANA</sequence>
<dbReference type="Proteomes" id="UP000237819">
    <property type="component" value="Unassembled WGS sequence"/>
</dbReference>
<dbReference type="PROSITE" id="PS00108">
    <property type="entry name" value="PROTEIN_KINASE_ST"/>
    <property type="match status" value="1"/>
</dbReference>
<dbReference type="SMART" id="SM00220">
    <property type="entry name" value="S_TKc"/>
    <property type="match status" value="1"/>
</dbReference>
<dbReference type="AlphaFoldDB" id="A0A2S8GH04"/>